<feature type="compositionally biased region" description="Pro residues" evidence="1">
    <location>
        <begin position="237"/>
        <end position="257"/>
    </location>
</feature>
<evidence type="ECO:0000313" key="3">
    <source>
        <dbReference type="Proteomes" id="UP001529510"/>
    </source>
</evidence>
<comment type="caution">
    <text evidence="2">The sequence shown here is derived from an EMBL/GenBank/DDBJ whole genome shotgun (WGS) entry which is preliminary data.</text>
</comment>
<feature type="compositionally biased region" description="Basic and acidic residues" evidence="1">
    <location>
        <begin position="126"/>
        <end position="136"/>
    </location>
</feature>
<feature type="region of interest" description="Disordered" evidence="1">
    <location>
        <begin position="50"/>
        <end position="138"/>
    </location>
</feature>
<feature type="compositionally biased region" description="Pro residues" evidence="1">
    <location>
        <begin position="264"/>
        <end position="284"/>
    </location>
</feature>
<accession>A0ABD0NK09</accession>
<keyword evidence="3" id="KW-1185">Reference proteome</keyword>
<evidence type="ECO:0000256" key="1">
    <source>
        <dbReference type="SAM" id="MobiDB-lite"/>
    </source>
</evidence>
<feature type="compositionally biased region" description="Pro residues" evidence="1">
    <location>
        <begin position="346"/>
        <end position="357"/>
    </location>
</feature>
<feature type="non-terminal residue" evidence="2">
    <location>
        <position position="1"/>
    </location>
</feature>
<name>A0ABD0NK09_CIRMR</name>
<feature type="non-terminal residue" evidence="2">
    <location>
        <position position="457"/>
    </location>
</feature>
<dbReference type="AlphaFoldDB" id="A0ABD0NK09"/>
<feature type="compositionally biased region" description="Pro residues" evidence="1">
    <location>
        <begin position="316"/>
        <end position="331"/>
    </location>
</feature>
<feature type="region of interest" description="Disordered" evidence="1">
    <location>
        <begin position="185"/>
        <end position="359"/>
    </location>
</feature>
<sequence length="457" mass="47524">YPDDTLCAFYNASLNASCRAPSSEDGPRADFAAFVEWTLARNKPSFPACSLENLASATPDPEPSQPPPRHAEHEPEPTTDGSHATSATQEPSPVGATERAIATELEEFASDQVREPATEPATVDVPDGREGAEDSTAHCTTAEGEQRLDLGLNFLEQNLSNFSEDVYEDMPVLLPPSKLPDCLDFPPTRPLSIVSAASVPPPLSPGSPSAHPQPTICAVGSPQVCQSPSVSWLEDPSSPPPASESWTPPRPFEPAAPPRLSAPSSPPSPVGPPAPPGSIVPPALPWSVVAPPSPLDSTPPAAPRRSVPPALWTSGSPPPPRSPEPWAPPGPSGSSGSSRIIGSPPLALPPPAPPPSVSPMESLAFPPPWLLPPSAPPWGSIMAAVWVSPGSSCSSPLLSPPWLLPPSSPPWNIPSSPWTPSFAVLPGVRPPPKPPPKTLYILLSLFVSARTRLPGGG</sequence>
<gene>
    <name evidence="2" type="ORF">M9458_045440</name>
</gene>
<feature type="compositionally biased region" description="Polar residues" evidence="1">
    <location>
        <begin position="79"/>
        <end position="91"/>
    </location>
</feature>
<proteinExistence type="predicted"/>
<evidence type="ECO:0000313" key="2">
    <source>
        <dbReference type="EMBL" id="KAL0161715.1"/>
    </source>
</evidence>
<dbReference type="EMBL" id="JAMKFB020000022">
    <property type="protein sequence ID" value="KAL0161715.1"/>
    <property type="molecule type" value="Genomic_DNA"/>
</dbReference>
<dbReference type="Proteomes" id="UP001529510">
    <property type="component" value="Unassembled WGS sequence"/>
</dbReference>
<protein>
    <submittedName>
        <fullName evidence="2">Uncharacterized protein</fullName>
    </submittedName>
</protein>
<reference evidence="2 3" key="1">
    <citation type="submission" date="2024-05" db="EMBL/GenBank/DDBJ databases">
        <title>Genome sequencing and assembly of Indian major carp, Cirrhinus mrigala (Hamilton, 1822).</title>
        <authorList>
            <person name="Mohindra V."/>
            <person name="Chowdhury L.M."/>
            <person name="Lal K."/>
            <person name="Jena J.K."/>
        </authorList>
    </citation>
    <scope>NUCLEOTIDE SEQUENCE [LARGE SCALE GENOMIC DNA]</scope>
    <source>
        <strain evidence="2">CM1030</strain>
        <tissue evidence="2">Blood</tissue>
    </source>
</reference>
<organism evidence="2 3">
    <name type="scientific">Cirrhinus mrigala</name>
    <name type="common">Mrigala</name>
    <dbReference type="NCBI Taxonomy" id="683832"/>
    <lineage>
        <taxon>Eukaryota</taxon>
        <taxon>Metazoa</taxon>
        <taxon>Chordata</taxon>
        <taxon>Craniata</taxon>
        <taxon>Vertebrata</taxon>
        <taxon>Euteleostomi</taxon>
        <taxon>Actinopterygii</taxon>
        <taxon>Neopterygii</taxon>
        <taxon>Teleostei</taxon>
        <taxon>Ostariophysi</taxon>
        <taxon>Cypriniformes</taxon>
        <taxon>Cyprinidae</taxon>
        <taxon>Labeoninae</taxon>
        <taxon>Labeonini</taxon>
        <taxon>Cirrhinus</taxon>
    </lineage>
</organism>
<feature type="compositionally biased region" description="Low complexity" evidence="1">
    <location>
        <begin position="332"/>
        <end position="345"/>
    </location>
</feature>